<dbReference type="SUPFAM" id="SSF74650">
    <property type="entry name" value="Galactose mutarotase-like"/>
    <property type="match status" value="1"/>
</dbReference>
<sequence>MESGQQAGSSTSLMMPQSICGLIVNLIMCWSFLTGAFAFLNATEDSVRLVIANDRLYASVNKSTGAIDQLLLDKQDLLGARSYVTPTPGGATGSGNSGIGPYLDCYCTPSGFYTPGSIAPRYKLIKGVDSTNTPYGGIVMSETYPPTGQMLEQYWFLREGETGLHTFSRLAYYNETKPFLRNLQEFRTLFRPNTPLWTHLSTNEELYAPLPSKHATASQVTVQDATWYMGKTPDDPYVVQMSDYFGKYTFHDTWRDHGVHGMFADGSTSPDGSTFGAWLVMNTKDTYYGGPLHSDLVVDGIVYNYYVSNHHGAGTPNITHGFDRTFGPQYFHYNKGSASATVNDLRNEALQYASPVWNVDFYDSIAQHVPNYIPSSKRTTWRGHIDLPEGAIRPIAVLAQNGVDFQDNALDASGHQYWADIDPATGDVEIPQVKTGKYRLTVYAEGIFGQYEKDNIDVVAGKVHTTHARWREESAGIELWRIGTPDKSSGEYKHGYELDETHSLHPREHRIYWAAYDFPTDFPDGVVFRVGESQESEDMNYIHWSVFGGKANFLRPEPYYENVNNWTILFNATDEQLNKKREATLTIQLAGVKTAAGNTDIFNASEPYANLPYTVVVNQQELEPWVIPYYHSSSCAVRSAVICYNVAHKFTFPTEVLSEGVNELVLSLPARATNYEPALLPQSVYVQYDALRLEIK</sequence>
<dbReference type="SUPFAM" id="SSF49452">
    <property type="entry name" value="Starch-binding domain-like"/>
    <property type="match status" value="1"/>
</dbReference>
<proteinExistence type="inferred from homology"/>
<keyword evidence="9" id="KW-0119">Carbohydrate metabolism</keyword>
<evidence type="ECO:0000256" key="11">
    <source>
        <dbReference type="SAM" id="Phobius"/>
    </source>
</evidence>
<dbReference type="Pfam" id="PF14683">
    <property type="entry name" value="CBM-like"/>
    <property type="match status" value="1"/>
</dbReference>
<dbReference type="Gene3D" id="2.70.98.10">
    <property type="match status" value="1"/>
</dbReference>
<dbReference type="CDD" id="cd10316">
    <property type="entry name" value="RGL4_M"/>
    <property type="match status" value="1"/>
</dbReference>
<dbReference type="Gene3D" id="2.60.40.1120">
    <property type="entry name" value="Carboxypeptidase-like, regulatory domain"/>
    <property type="match status" value="1"/>
</dbReference>
<reference evidence="14" key="1">
    <citation type="submission" date="2022-10" db="EMBL/GenBank/DDBJ databases">
        <title>Culturing micro-colonial fungi from biological soil crusts in the Mojave desert and describing Neophaeococcomyces mojavensis, and introducing the new genera and species Taxawa tesnikishii.</title>
        <authorList>
            <person name="Kurbessoian T."/>
            <person name="Stajich J.E."/>
        </authorList>
    </citation>
    <scope>NUCLEOTIDE SEQUENCE</scope>
    <source>
        <strain evidence="14">TK_1</strain>
    </source>
</reference>
<keyword evidence="11" id="KW-0472">Membrane</keyword>
<dbReference type="Pfam" id="PF14686">
    <property type="entry name" value="fn3_3"/>
    <property type="match status" value="1"/>
</dbReference>
<evidence type="ECO:0000313" key="14">
    <source>
        <dbReference type="EMBL" id="KAJ9665896.1"/>
    </source>
</evidence>
<organism evidence="14 15">
    <name type="scientific">Coniosporium apollinis</name>
    <dbReference type="NCBI Taxonomy" id="61459"/>
    <lineage>
        <taxon>Eukaryota</taxon>
        <taxon>Fungi</taxon>
        <taxon>Dikarya</taxon>
        <taxon>Ascomycota</taxon>
        <taxon>Pezizomycotina</taxon>
        <taxon>Dothideomycetes</taxon>
        <taxon>Dothideomycetes incertae sedis</taxon>
        <taxon>Coniosporium</taxon>
    </lineage>
</organism>
<keyword evidence="5" id="KW-0964">Secreted</keyword>
<feature type="transmembrane region" description="Helical" evidence="11">
    <location>
        <begin position="20"/>
        <end position="40"/>
    </location>
</feature>
<dbReference type="EMBL" id="JAPDRL010000024">
    <property type="protein sequence ID" value="KAJ9665896.1"/>
    <property type="molecule type" value="Genomic_DNA"/>
</dbReference>
<evidence type="ECO:0000256" key="5">
    <source>
        <dbReference type="ARBA" id="ARBA00022525"/>
    </source>
</evidence>
<keyword evidence="11" id="KW-0812">Transmembrane</keyword>
<dbReference type="InterPro" id="IPR029413">
    <property type="entry name" value="RG-lyase_II"/>
</dbReference>
<dbReference type="InterPro" id="IPR014718">
    <property type="entry name" value="GH-type_carb-bd"/>
</dbReference>
<name>A0ABQ9NU42_9PEZI</name>
<evidence type="ECO:0000256" key="3">
    <source>
        <dbReference type="ARBA" id="ARBA00010418"/>
    </source>
</evidence>
<evidence type="ECO:0000259" key="13">
    <source>
        <dbReference type="Pfam" id="PF14686"/>
    </source>
</evidence>
<evidence type="ECO:0000256" key="9">
    <source>
        <dbReference type="ARBA" id="ARBA00023277"/>
    </source>
</evidence>
<evidence type="ECO:0000256" key="2">
    <source>
        <dbReference type="ARBA" id="ARBA00004613"/>
    </source>
</evidence>
<evidence type="ECO:0000256" key="6">
    <source>
        <dbReference type="ARBA" id="ARBA00022729"/>
    </source>
</evidence>
<dbReference type="Gene3D" id="2.60.120.260">
    <property type="entry name" value="Galactose-binding domain-like"/>
    <property type="match status" value="1"/>
</dbReference>
<dbReference type="EC" id="4.2.2.23" evidence="4"/>
<evidence type="ECO:0000256" key="8">
    <source>
        <dbReference type="ARBA" id="ARBA00023239"/>
    </source>
</evidence>
<dbReference type="Proteomes" id="UP001172684">
    <property type="component" value="Unassembled WGS sequence"/>
</dbReference>
<dbReference type="PANTHER" id="PTHR32018">
    <property type="entry name" value="RHAMNOGALACTURONATE LYASE FAMILY PROTEIN"/>
    <property type="match status" value="1"/>
</dbReference>
<dbReference type="PANTHER" id="PTHR32018:SF9">
    <property type="entry name" value="RHAMNOGALACTURONATE LYASE B"/>
    <property type="match status" value="1"/>
</dbReference>
<comment type="subcellular location">
    <subcellularLocation>
        <location evidence="2">Secreted</location>
    </subcellularLocation>
</comment>
<evidence type="ECO:0000313" key="15">
    <source>
        <dbReference type="Proteomes" id="UP001172684"/>
    </source>
</evidence>
<dbReference type="InterPro" id="IPR051850">
    <property type="entry name" value="Polysacch_Lyase_4"/>
</dbReference>
<dbReference type="SUPFAM" id="SSF49785">
    <property type="entry name" value="Galactose-binding domain-like"/>
    <property type="match status" value="1"/>
</dbReference>
<evidence type="ECO:0000256" key="1">
    <source>
        <dbReference type="ARBA" id="ARBA00001324"/>
    </source>
</evidence>
<keyword evidence="6" id="KW-0732">Signal</keyword>
<gene>
    <name evidence="14" type="ORF">H2201_004020</name>
</gene>
<feature type="domain" description="Rhamnogalacturonan lyase" evidence="12">
    <location>
        <begin position="478"/>
        <end position="693"/>
    </location>
</feature>
<keyword evidence="7" id="KW-0325">Glycoprotein</keyword>
<keyword evidence="8" id="KW-0456">Lyase</keyword>
<comment type="caution">
    <text evidence="14">The sequence shown here is derived from an EMBL/GenBank/DDBJ whole genome shotgun (WGS) entry which is preliminary data.</text>
</comment>
<comment type="similarity">
    <text evidence="3">Belongs to the polysaccharide lyase 4 family.</text>
</comment>
<keyword evidence="15" id="KW-1185">Reference proteome</keyword>
<evidence type="ECO:0000256" key="7">
    <source>
        <dbReference type="ARBA" id="ARBA00023180"/>
    </source>
</evidence>
<comment type="catalytic activity">
    <reaction evidence="1">
        <text>Endotype eliminative cleavage of L-alpha-rhamnopyranosyl-(1-&gt;4)-alpha-D-galactopyranosyluronic acid bonds of rhamnogalacturonan I domains in ramified hairy regions of pectin leaving L-rhamnopyranose at the reducing end and 4-deoxy-4,5-unsaturated D-galactopyranosyluronic acid at the non-reducing end.</text>
        <dbReference type="EC" id="4.2.2.23"/>
    </reaction>
</comment>
<keyword evidence="10" id="KW-0624">Polysaccharide degradation</keyword>
<feature type="domain" description="Rhamnogalacturonan lyase" evidence="13">
    <location>
        <begin position="388"/>
        <end position="465"/>
    </location>
</feature>
<dbReference type="InterPro" id="IPR029411">
    <property type="entry name" value="RG-lyase_III"/>
</dbReference>
<protein>
    <recommendedName>
        <fullName evidence="4">rhamnogalacturonan endolyase</fullName>
        <ecNumber evidence="4">4.2.2.23</ecNumber>
    </recommendedName>
</protein>
<keyword evidence="11" id="KW-1133">Transmembrane helix</keyword>
<dbReference type="CDD" id="cd10320">
    <property type="entry name" value="RGL4_N"/>
    <property type="match status" value="1"/>
</dbReference>
<dbReference type="InterPro" id="IPR008979">
    <property type="entry name" value="Galactose-bd-like_sf"/>
</dbReference>
<accession>A0ABQ9NU42</accession>
<dbReference type="InterPro" id="IPR011013">
    <property type="entry name" value="Gal_mutarotase_sf_dom"/>
</dbReference>
<dbReference type="InterPro" id="IPR013784">
    <property type="entry name" value="Carb-bd-like_fold"/>
</dbReference>
<evidence type="ECO:0000256" key="4">
    <source>
        <dbReference type="ARBA" id="ARBA00012437"/>
    </source>
</evidence>
<evidence type="ECO:0000256" key="10">
    <source>
        <dbReference type="ARBA" id="ARBA00023326"/>
    </source>
</evidence>
<evidence type="ECO:0000259" key="12">
    <source>
        <dbReference type="Pfam" id="PF14683"/>
    </source>
</evidence>